<evidence type="ECO:0000256" key="4">
    <source>
        <dbReference type="ARBA" id="ARBA00022833"/>
    </source>
</evidence>
<dbReference type="PROSITE" id="PS50088">
    <property type="entry name" value="ANK_REPEAT"/>
    <property type="match status" value="1"/>
</dbReference>
<evidence type="ECO:0000313" key="9">
    <source>
        <dbReference type="EMBL" id="CAE8618165.1"/>
    </source>
</evidence>
<dbReference type="Pfam" id="PF12796">
    <property type="entry name" value="Ank_2"/>
    <property type="match status" value="1"/>
</dbReference>
<keyword evidence="4 6" id="KW-0862">Zinc</keyword>
<reference evidence="9" key="1">
    <citation type="submission" date="2021-02" db="EMBL/GenBank/DDBJ databases">
        <authorList>
            <person name="Dougan E. K."/>
            <person name="Rhodes N."/>
            <person name="Thang M."/>
            <person name="Chan C."/>
        </authorList>
    </citation>
    <scope>NUCLEOTIDE SEQUENCE</scope>
</reference>
<accession>A0A813FZZ7</accession>
<dbReference type="InterPro" id="IPR009145">
    <property type="entry name" value="U2AF_small"/>
</dbReference>
<keyword evidence="5" id="KW-0040">ANK repeat</keyword>
<dbReference type="PANTHER" id="PTHR12620">
    <property type="entry name" value="U2 SNRNP AUXILIARY FACTOR, SMALL SUBUNIT"/>
    <property type="match status" value="1"/>
</dbReference>
<dbReference type="PROSITE" id="PS50297">
    <property type="entry name" value="ANK_REP_REGION"/>
    <property type="match status" value="1"/>
</dbReference>
<evidence type="ECO:0000313" key="10">
    <source>
        <dbReference type="Proteomes" id="UP000654075"/>
    </source>
</evidence>
<dbReference type="AlphaFoldDB" id="A0A813FZZ7"/>
<dbReference type="Pfam" id="PF00642">
    <property type="entry name" value="zf-CCCH"/>
    <property type="match status" value="1"/>
</dbReference>
<sequence length="746" mass="79123">MGVSVLSLAMSLRRLARPLELSAALAAAPRGPARPSHPDDRVESADAAIRSRPESEWRGPDCFTDAGSARRRVEGLAADELSSGVHVSCFLQAYPKTKFEDQFSRRFKGRDDNFGRETGFTAATDEDRVNCPFYFKIGACRNGDRCNRVHEKPAKSHTLLIPHLYPCIPEAMQVSNDEEWDDETYARQQEHLELFYGEVFQELAQWGEVRNAAPVRYNKRFFTLDFDNHQFLYAHSESNKKATLVASFGDIVDVQLPQADRGDNVSECSKASKVSMFRRISAVGFGKPKEGEDQHVLKVLIRPAKLMELECSNASEALNWFEAFNSAIALARSNMAEDGEATVVGADEEVQQHETSGWMAEGFIAFNTFVLVLAVLRLVHRMARQLVLDTAPLEVPAAVDDISKGGGQGHLNGTRLKRRRLLGRAVAGGITAGAAEEPAGQTQTGIAAPSGAAQTGTAVRPGPGPGPGPGEAAAGKRKGKVLLKKKMRALPSVPELRAAVAPAVQQPASVVPQTAACPSLGSSSQANSGLPMAVVPQAAEASSGLRVPTSPASGKVSKRRSLAAGRRAKPHSEALSAQANDGASVPCPLPTSTSSLPRPLALDPVDFACARQLVADLMLRGQAGTEDALQARLRPGAPGGAASPSALGPVLAHCAQRGLQACVQLLLRHGAPPDARALTARAVRLGEDAAGQTALQLAAANGHVAVCRSLLSSGASRESKEGALLAARGLGKFFAQEMAQLEDMLA</sequence>
<protein>
    <recommendedName>
        <fullName evidence="8">C3H1-type domain-containing protein</fullName>
    </recommendedName>
</protein>
<feature type="domain" description="C3H1-type" evidence="8">
    <location>
        <begin position="125"/>
        <end position="153"/>
    </location>
</feature>
<dbReference type="GO" id="GO:0008270">
    <property type="term" value="F:zinc ion binding"/>
    <property type="evidence" value="ECO:0007669"/>
    <property type="project" value="UniProtKB-KW"/>
</dbReference>
<dbReference type="GO" id="GO:0089701">
    <property type="term" value="C:U2AF complex"/>
    <property type="evidence" value="ECO:0007669"/>
    <property type="project" value="InterPro"/>
</dbReference>
<dbReference type="Proteomes" id="UP000654075">
    <property type="component" value="Unassembled WGS sequence"/>
</dbReference>
<dbReference type="InterPro" id="IPR002110">
    <property type="entry name" value="Ankyrin_rpt"/>
</dbReference>
<evidence type="ECO:0000256" key="3">
    <source>
        <dbReference type="ARBA" id="ARBA00022771"/>
    </source>
</evidence>
<comment type="caution">
    <text evidence="9">The sequence shown here is derived from an EMBL/GenBank/DDBJ whole genome shotgun (WGS) entry which is preliminary data.</text>
</comment>
<feature type="region of interest" description="Disordered" evidence="7">
    <location>
        <begin position="433"/>
        <end position="479"/>
    </location>
</feature>
<evidence type="ECO:0000256" key="2">
    <source>
        <dbReference type="ARBA" id="ARBA00022737"/>
    </source>
</evidence>
<feature type="compositionally biased region" description="Basic residues" evidence="7">
    <location>
        <begin position="556"/>
        <end position="569"/>
    </location>
</feature>
<dbReference type="OrthoDB" id="423462at2759"/>
<evidence type="ECO:0000256" key="7">
    <source>
        <dbReference type="SAM" id="MobiDB-lite"/>
    </source>
</evidence>
<evidence type="ECO:0000259" key="8">
    <source>
        <dbReference type="PROSITE" id="PS50103"/>
    </source>
</evidence>
<keyword evidence="1 6" id="KW-0479">Metal-binding</keyword>
<organism evidence="9 10">
    <name type="scientific">Polarella glacialis</name>
    <name type="common">Dinoflagellate</name>
    <dbReference type="NCBI Taxonomy" id="89957"/>
    <lineage>
        <taxon>Eukaryota</taxon>
        <taxon>Sar</taxon>
        <taxon>Alveolata</taxon>
        <taxon>Dinophyceae</taxon>
        <taxon>Suessiales</taxon>
        <taxon>Suessiaceae</taxon>
        <taxon>Polarella</taxon>
    </lineage>
</organism>
<feature type="region of interest" description="Disordered" evidence="7">
    <location>
        <begin position="540"/>
        <end position="590"/>
    </location>
</feature>
<dbReference type="GO" id="GO:0003723">
    <property type="term" value="F:RNA binding"/>
    <property type="evidence" value="ECO:0007669"/>
    <property type="project" value="InterPro"/>
</dbReference>
<dbReference type="GO" id="GO:0010468">
    <property type="term" value="P:regulation of gene expression"/>
    <property type="evidence" value="ECO:0007669"/>
    <property type="project" value="UniProtKB-ARBA"/>
</dbReference>
<dbReference type="InterPro" id="IPR036770">
    <property type="entry name" value="Ankyrin_rpt-contain_sf"/>
</dbReference>
<feature type="zinc finger region" description="C3H1-type" evidence="6">
    <location>
        <begin position="125"/>
        <end position="153"/>
    </location>
</feature>
<feature type="repeat" description="ANK" evidence="5">
    <location>
        <begin position="690"/>
        <end position="722"/>
    </location>
</feature>
<evidence type="ECO:0000256" key="6">
    <source>
        <dbReference type="PROSITE-ProRule" id="PRU00723"/>
    </source>
</evidence>
<keyword evidence="10" id="KW-1185">Reference proteome</keyword>
<dbReference type="EMBL" id="CAJNNV010026431">
    <property type="protein sequence ID" value="CAE8618165.1"/>
    <property type="molecule type" value="Genomic_DNA"/>
</dbReference>
<dbReference type="SMART" id="SM00248">
    <property type="entry name" value="ANK"/>
    <property type="match status" value="2"/>
</dbReference>
<dbReference type="SUPFAM" id="SSF50729">
    <property type="entry name" value="PH domain-like"/>
    <property type="match status" value="1"/>
</dbReference>
<gene>
    <name evidence="9" type="ORF">PGLA1383_LOCUS35810</name>
</gene>
<dbReference type="PRINTS" id="PR01848">
    <property type="entry name" value="U2AUXFACTOR"/>
</dbReference>
<evidence type="ECO:0000256" key="5">
    <source>
        <dbReference type="PROSITE-ProRule" id="PRU00023"/>
    </source>
</evidence>
<feature type="compositionally biased region" description="Basic and acidic residues" evidence="7">
    <location>
        <begin position="36"/>
        <end position="59"/>
    </location>
</feature>
<dbReference type="PROSITE" id="PS50103">
    <property type="entry name" value="ZF_C3H1"/>
    <property type="match status" value="1"/>
</dbReference>
<dbReference type="SUPFAM" id="SSF48403">
    <property type="entry name" value="Ankyrin repeat"/>
    <property type="match status" value="1"/>
</dbReference>
<dbReference type="InterPro" id="IPR000571">
    <property type="entry name" value="Znf_CCCH"/>
</dbReference>
<keyword evidence="2" id="KW-0677">Repeat</keyword>
<name>A0A813FZZ7_POLGL</name>
<dbReference type="GO" id="GO:0000398">
    <property type="term" value="P:mRNA splicing, via spliceosome"/>
    <property type="evidence" value="ECO:0007669"/>
    <property type="project" value="InterPro"/>
</dbReference>
<proteinExistence type="predicted"/>
<evidence type="ECO:0000256" key="1">
    <source>
        <dbReference type="ARBA" id="ARBA00022723"/>
    </source>
</evidence>
<dbReference type="Gene3D" id="1.25.40.20">
    <property type="entry name" value="Ankyrin repeat-containing domain"/>
    <property type="match status" value="1"/>
</dbReference>
<feature type="region of interest" description="Disordered" evidence="7">
    <location>
        <begin position="27"/>
        <end position="63"/>
    </location>
</feature>
<keyword evidence="3 6" id="KW-0863">Zinc-finger</keyword>